<organism evidence="1 2">
    <name type="scientific">Aquabacterium commune</name>
    <dbReference type="NCBI Taxonomy" id="70586"/>
    <lineage>
        <taxon>Bacteria</taxon>
        <taxon>Pseudomonadati</taxon>
        <taxon>Pseudomonadota</taxon>
        <taxon>Betaproteobacteria</taxon>
        <taxon>Burkholderiales</taxon>
        <taxon>Aquabacterium</taxon>
    </lineage>
</organism>
<evidence type="ECO:0000313" key="1">
    <source>
        <dbReference type="EMBL" id="TDP84728.1"/>
    </source>
</evidence>
<sequence length="42" mass="4757">MQRIRAGHAAFRLAALSLALLTGLSECVALWRARLRLHFLPR</sequence>
<reference evidence="1 2" key="1">
    <citation type="submission" date="2019-03" db="EMBL/GenBank/DDBJ databases">
        <title>Genomic Encyclopedia of Type Strains, Phase IV (KMG-IV): sequencing the most valuable type-strain genomes for metagenomic binning, comparative biology and taxonomic classification.</title>
        <authorList>
            <person name="Goeker M."/>
        </authorList>
    </citation>
    <scope>NUCLEOTIDE SEQUENCE [LARGE SCALE GENOMIC DNA]</scope>
    <source>
        <strain evidence="1 2">DSM 11901</strain>
    </source>
</reference>
<comment type="caution">
    <text evidence="1">The sequence shown here is derived from an EMBL/GenBank/DDBJ whole genome shotgun (WGS) entry which is preliminary data.</text>
</comment>
<gene>
    <name evidence="1" type="ORF">EV672_103299</name>
</gene>
<dbReference type="RefSeq" id="WP_279536175.1">
    <property type="nucleotide sequence ID" value="NZ_SNXW01000003.1"/>
</dbReference>
<dbReference type="AlphaFoldDB" id="A0A4V3CW27"/>
<keyword evidence="2" id="KW-1185">Reference proteome</keyword>
<protein>
    <submittedName>
        <fullName evidence="1">Uncharacterized protein</fullName>
    </submittedName>
</protein>
<proteinExistence type="predicted"/>
<dbReference type="EMBL" id="SNXW01000003">
    <property type="protein sequence ID" value="TDP84728.1"/>
    <property type="molecule type" value="Genomic_DNA"/>
</dbReference>
<name>A0A4V3CW27_9BURK</name>
<evidence type="ECO:0000313" key="2">
    <source>
        <dbReference type="Proteomes" id="UP000294593"/>
    </source>
</evidence>
<dbReference type="Proteomes" id="UP000294593">
    <property type="component" value="Unassembled WGS sequence"/>
</dbReference>
<accession>A0A4V3CW27</accession>